<feature type="domain" description="HTH gntR-type" evidence="4">
    <location>
        <begin position="3"/>
        <end position="71"/>
    </location>
</feature>
<dbReference type="InterPro" id="IPR028978">
    <property type="entry name" value="Chorismate_lyase_/UTRA_dom_sf"/>
</dbReference>
<dbReference type="SUPFAM" id="SSF64288">
    <property type="entry name" value="Chorismate lyase-like"/>
    <property type="match status" value="1"/>
</dbReference>
<dbReference type="Gene3D" id="3.40.1410.10">
    <property type="entry name" value="Chorismate lyase-like"/>
    <property type="match status" value="1"/>
</dbReference>
<dbReference type="Pfam" id="PF07702">
    <property type="entry name" value="UTRA"/>
    <property type="match status" value="1"/>
</dbReference>
<reference evidence="5" key="1">
    <citation type="submission" date="2023-05" db="EMBL/GenBank/DDBJ databases">
        <title>Mariniplasma microaerophilum sp. nov., a novel anaerobic mollicute isolated from terrestrial mud volcano, Taman Peninsula, Russia.</title>
        <authorList>
            <person name="Khomyakova M.A."/>
            <person name="Merkel A.Y."/>
            <person name="Slobodkin A.I."/>
        </authorList>
    </citation>
    <scope>NUCLEOTIDE SEQUENCE</scope>
    <source>
        <strain evidence="5">M4Ah</strain>
    </source>
</reference>
<evidence type="ECO:0000256" key="3">
    <source>
        <dbReference type="ARBA" id="ARBA00023163"/>
    </source>
</evidence>
<dbReference type="GO" id="GO:0003700">
    <property type="term" value="F:DNA-binding transcription factor activity"/>
    <property type="evidence" value="ECO:0007669"/>
    <property type="project" value="InterPro"/>
</dbReference>
<keyword evidence="1" id="KW-0805">Transcription regulation</keyword>
<dbReference type="InterPro" id="IPR050679">
    <property type="entry name" value="Bact_HTH_transcr_reg"/>
</dbReference>
<sequence length="235" mass="27311">MRIPSYQLIENEIKEKIKKSELKHGTKIPSENDLKETYGVSRMTVRQALNNLVNDGYLYRHKGKGTFVNHTKMEKRIQGLLSFTEEMQLMNRMVTNKIASFQVMKATEEVAAKLFLGSGEEVYRIERIRSADGVPVLYETLYLPKRIFKDLTESIVKNSLYNYIEKELKLSINFSIQSIEAVNANQTVSNYLGIALDYAVLHITLNTFLDNGHPFEYVSSYYRADQYRFIQHAFR</sequence>
<protein>
    <submittedName>
        <fullName evidence="5">GntR family transcriptional regulator</fullName>
    </submittedName>
</protein>
<evidence type="ECO:0000313" key="6">
    <source>
        <dbReference type="Proteomes" id="UP001431532"/>
    </source>
</evidence>
<dbReference type="SMART" id="SM00345">
    <property type="entry name" value="HTH_GNTR"/>
    <property type="match status" value="1"/>
</dbReference>
<dbReference type="RefSeq" id="WP_282838836.1">
    <property type="nucleotide sequence ID" value="NZ_JASCXW010000004.1"/>
</dbReference>
<proteinExistence type="predicted"/>
<dbReference type="EMBL" id="JASCXW010000004">
    <property type="protein sequence ID" value="MDI6452421.1"/>
    <property type="molecule type" value="Genomic_DNA"/>
</dbReference>
<dbReference type="FunFam" id="1.10.10.10:FF:000079">
    <property type="entry name" value="GntR family transcriptional regulator"/>
    <property type="match status" value="1"/>
</dbReference>
<dbReference type="PANTHER" id="PTHR44846">
    <property type="entry name" value="MANNOSYL-D-GLYCERATE TRANSPORT/METABOLISM SYSTEM REPRESSOR MNGR-RELATED"/>
    <property type="match status" value="1"/>
</dbReference>
<evidence type="ECO:0000259" key="4">
    <source>
        <dbReference type="PROSITE" id="PS50949"/>
    </source>
</evidence>
<dbReference type="PROSITE" id="PS50949">
    <property type="entry name" value="HTH_GNTR"/>
    <property type="match status" value="1"/>
</dbReference>
<dbReference type="SUPFAM" id="SSF46785">
    <property type="entry name" value="Winged helix' DNA-binding domain"/>
    <property type="match status" value="1"/>
</dbReference>
<dbReference type="GO" id="GO:0045892">
    <property type="term" value="P:negative regulation of DNA-templated transcription"/>
    <property type="evidence" value="ECO:0007669"/>
    <property type="project" value="TreeGrafter"/>
</dbReference>
<name>A0AAW6U378_9MOLU</name>
<dbReference type="Pfam" id="PF00392">
    <property type="entry name" value="GntR"/>
    <property type="match status" value="1"/>
</dbReference>
<gene>
    <name evidence="5" type="ORF">QJ521_02485</name>
</gene>
<dbReference type="InterPro" id="IPR011663">
    <property type="entry name" value="UTRA"/>
</dbReference>
<evidence type="ECO:0000313" key="5">
    <source>
        <dbReference type="EMBL" id="MDI6452421.1"/>
    </source>
</evidence>
<evidence type="ECO:0000256" key="1">
    <source>
        <dbReference type="ARBA" id="ARBA00023015"/>
    </source>
</evidence>
<dbReference type="PRINTS" id="PR00035">
    <property type="entry name" value="HTHGNTR"/>
</dbReference>
<accession>A0AAW6U378</accession>
<keyword evidence="2" id="KW-0238">DNA-binding</keyword>
<comment type="caution">
    <text evidence="5">The sequence shown here is derived from an EMBL/GenBank/DDBJ whole genome shotgun (WGS) entry which is preliminary data.</text>
</comment>
<evidence type="ECO:0000256" key="2">
    <source>
        <dbReference type="ARBA" id="ARBA00023125"/>
    </source>
</evidence>
<dbReference type="Proteomes" id="UP001431532">
    <property type="component" value="Unassembled WGS sequence"/>
</dbReference>
<keyword evidence="3" id="KW-0804">Transcription</keyword>
<dbReference type="GO" id="GO:0003677">
    <property type="term" value="F:DNA binding"/>
    <property type="evidence" value="ECO:0007669"/>
    <property type="project" value="UniProtKB-KW"/>
</dbReference>
<dbReference type="InterPro" id="IPR036388">
    <property type="entry name" value="WH-like_DNA-bd_sf"/>
</dbReference>
<dbReference type="PANTHER" id="PTHR44846:SF1">
    <property type="entry name" value="MANNOSYL-D-GLYCERATE TRANSPORT_METABOLISM SYSTEM REPRESSOR MNGR-RELATED"/>
    <property type="match status" value="1"/>
</dbReference>
<dbReference type="AlphaFoldDB" id="A0AAW6U378"/>
<dbReference type="Gene3D" id="1.10.10.10">
    <property type="entry name" value="Winged helix-like DNA-binding domain superfamily/Winged helix DNA-binding domain"/>
    <property type="match status" value="1"/>
</dbReference>
<dbReference type="SMART" id="SM00866">
    <property type="entry name" value="UTRA"/>
    <property type="match status" value="1"/>
</dbReference>
<dbReference type="InterPro" id="IPR000524">
    <property type="entry name" value="Tscrpt_reg_HTH_GntR"/>
</dbReference>
<dbReference type="CDD" id="cd07377">
    <property type="entry name" value="WHTH_GntR"/>
    <property type="match status" value="1"/>
</dbReference>
<dbReference type="InterPro" id="IPR036390">
    <property type="entry name" value="WH_DNA-bd_sf"/>
</dbReference>
<organism evidence="5 6">
    <name type="scientific">Peloplasma aerotolerans</name>
    <dbReference type="NCBI Taxonomy" id="3044389"/>
    <lineage>
        <taxon>Bacteria</taxon>
        <taxon>Bacillati</taxon>
        <taxon>Mycoplasmatota</taxon>
        <taxon>Mollicutes</taxon>
        <taxon>Acholeplasmatales</taxon>
        <taxon>Acholeplasmataceae</taxon>
        <taxon>Peloplasma</taxon>
    </lineage>
</organism>
<keyword evidence="6" id="KW-1185">Reference proteome</keyword>